<dbReference type="Gene3D" id="3.30.450.40">
    <property type="match status" value="1"/>
</dbReference>
<name>A0A1V2I6G3_9ACTN</name>
<gene>
    <name evidence="5" type="ORF">BL253_24815</name>
</gene>
<dbReference type="InterPro" id="IPR036388">
    <property type="entry name" value="WH-like_DNA-bd_sf"/>
</dbReference>
<dbReference type="Gene3D" id="1.10.10.10">
    <property type="entry name" value="Winged helix-like DNA-binding domain superfamily/Winged helix DNA-binding domain"/>
    <property type="match status" value="1"/>
</dbReference>
<proteinExistence type="predicted"/>
<dbReference type="RefSeq" id="WP_076819682.1">
    <property type="nucleotide sequence ID" value="NZ_MOMC01000051.1"/>
</dbReference>
<evidence type="ECO:0000256" key="3">
    <source>
        <dbReference type="ARBA" id="ARBA00023163"/>
    </source>
</evidence>
<keyword evidence="1" id="KW-0805">Transcription regulation</keyword>
<dbReference type="Proteomes" id="UP000188929">
    <property type="component" value="Unassembled WGS sequence"/>
</dbReference>
<dbReference type="Pfam" id="PF01614">
    <property type="entry name" value="IclR_C"/>
    <property type="match status" value="1"/>
</dbReference>
<protein>
    <recommendedName>
        <fullName evidence="4">IclR-ED domain-containing protein</fullName>
    </recommendedName>
</protein>
<dbReference type="InterPro" id="IPR005471">
    <property type="entry name" value="Tscrpt_reg_IclR_N"/>
</dbReference>
<dbReference type="InterPro" id="IPR029016">
    <property type="entry name" value="GAF-like_dom_sf"/>
</dbReference>
<dbReference type="InterPro" id="IPR036390">
    <property type="entry name" value="WH_DNA-bd_sf"/>
</dbReference>
<dbReference type="PANTHER" id="PTHR30136:SF24">
    <property type="entry name" value="HTH-TYPE TRANSCRIPTIONAL REPRESSOR ALLR"/>
    <property type="match status" value="1"/>
</dbReference>
<dbReference type="STRING" id="1834516.BL253_24815"/>
<dbReference type="PROSITE" id="PS51078">
    <property type="entry name" value="ICLR_ED"/>
    <property type="match status" value="1"/>
</dbReference>
<evidence type="ECO:0000313" key="6">
    <source>
        <dbReference type="Proteomes" id="UP000188929"/>
    </source>
</evidence>
<dbReference type="Pfam" id="PF09339">
    <property type="entry name" value="HTH_IclR"/>
    <property type="match status" value="1"/>
</dbReference>
<dbReference type="GO" id="GO:0003677">
    <property type="term" value="F:DNA binding"/>
    <property type="evidence" value="ECO:0007669"/>
    <property type="project" value="UniProtKB-KW"/>
</dbReference>
<dbReference type="GO" id="GO:0003700">
    <property type="term" value="F:DNA-binding transcription factor activity"/>
    <property type="evidence" value="ECO:0007669"/>
    <property type="project" value="TreeGrafter"/>
</dbReference>
<feature type="domain" description="IclR-ED" evidence="4">
    <location>
        <begin position="64"/>
        <end position="249"/>
    </location>
</feature>
<accession>A0A1V2I6G3</accession>
<keyword evidence="6" id="KW-1185">Reference proteome</keyword>
<dbReference type="GO" id="GO:0045892">
    <property type="term" value="P:negative regulation of DNA-templated transcription"/>
    <property type="evidence" value="ECO:0007669"/>
    <property type="project" value="TreeGrafter"/>
</dbReference>
<dbReference type="PANTHER" id="PTHR30136">
    <property type="entry name" value="HELIX-TURN-HELIX TRANSCRIPTIONAL REGULATOR, ICLR FAMILY"/>
    <property type="match status" value="1"/>
</dbReference>
<evidence type="ECO:0000256" key="2">
    <source>
        <dbReference type="ARBA" id="ARBA00023125"/>
    </source>
</evidence>
<keyword evidence="3" id="KW-0804">Transcription</keyword>
<reference evidence="6" key="1">
    <citation type="submission" date="2016-10" db="EMBL/GenBank/DDBJ databases">
        <title>Frankia sp. NRRL B-16386 Genome sequencing.</title>
        <authorList>
            <person name="Ghodhbane-Gtari F."/>
            <person name="Swanson E."/>
            <person name="Gueddou A."/>
            <person name="Hezbri K."/>
            <person name="Ktari K."/>
            <person name="Nouioui I."/>
            <person name="Morris K."/>
            <person name="Simpson S."/>
            <person name="Abebe-Akele F."/>
            <person name="Thomas K."/>
            <person name="Gtari M."/>
            <person name="Tisa L.S."/>
        </authorList>
    </citation>
    <scope>NUCLEOTIDE SEQUENCE [LARGE SCALE GENOMIC DNA]</scope>
    <source>
        <strain evidence="6">NRRL B-16386</strain>
    </source>
</reference>
<dbReference type="EMBL" id="MOMC01000051">
    <property type="protein sequence ID" value="ONH26408.1"/>
    <property type="molecule type" value="Genomic_DNA"/>
</dbReference>
<dbReference type="SUPFAM" id="SSF46785">
    <property type="entry name" value="Winged helix' DNA-binding domain"/>
    <property type="match status" value="1"/>
</dbReference>
<evidence type="ECO:0000313" key="5">
    <source>
        <dbReference type="EMBL" id="ONH26408.1"/>
    </source>
</evidence>
<sequence length="253" mass="27103">MSDTVGRVRLALDCARTRHGVSVIELATKLGITEGSASRLASALAQCELLERDPATNRYSLGLALTHLGRAAIEQRPLTIVARRHLEELIPVIKSSVSVAVPRGNRAMYLDFVEFQSDDGFTVPPRPGRTLPFHTTALGKAILAGRPADEVARVLDDCPLPELTVHTITSKEALQKELAQIAAQGFAIDDEESRLGTRCIAAPVCGEDGYTIAAISSSNSTHFMTDARIEAIRGPLQTAARRISRALGSPESG</sequence>
<dbReference type="AlphaFoldDB" id="A0A1V2I6G3"/>
<evidence type="ECO:0000259" key="4">
    <source>
        <dbReference type="PROSITE" id="PS51078"/>
    </source>
</evidence>
<evidence type="ECO:0000256" key="1">
    <source>
        <dbReference type="ARBA" id="ARBA00023015"/>
    </source>
</evidence>
<dbReference type="OrthoDB" id="8479143at2"/>
<dbReference type="SMART" id="SM00346">
    <property type="entry name" value="HTH_ICLR"/>
    <property type="match status" value="1"/>
</dbReference>
<dbReference type="InterPro" id="IPR014757">
    <property type="entry name" value="Tscrpt_reg_IclR_C"/>
</dbReference>
<organism evidence="5 6">
    <name type="scientific">Pseudofrankia asymbiotica</name>
    <dbReference type="NCBI Taxonomy" id="1834516"/>
    <lineage>
        <taxon>Bacteria</taxon>
        <taxon>Bacillati</taxon>
        <taxon>Actinomycetota</taxon>
        <taxon>Actinomycetes</taxon>
        <taxon>Frankiales</taxon>
        <taxon>Frankiaceae</taxon>
        <taxon>Pseudofrankia</taxon>
    </lineage>
</organism>
<comment type="caution">
    <text evidence="5">The sequence shown here is derived from an EMBL/GenBank/DDBJ whole genome shotgun (WGS) entry which is preliminary data.</text>
</comment>
<dbReference type="InterPro" id="IPR050707">
    <property type="entry name" value="HTH_MetabolicPath_Reg"/>
</dbReference>
<dbReference type="SUPFAM" id="SSF55781">
    <property type="entry name" value="GAF domain-like"/>
    <property type="match status" value="1"/>
</dbReference>
<keyword evidence="2" id="KW-0238">DNA-binding</keyword>